<keyword evidence="1" id="KW-0614">Plasmid</keyword>
<accession>A0A643FYU8</accession>
<evidence type="ECO:0000313" key="2">
    <source>
        <dbReference type="Proteomes" id="UP000397656"/>
    </source>
</evidence>
<dbReference type="AlphaFoldDB" id="A0A643FYU8"/>
<dbReference type="EMBL" id="CP062806">
    <property type="protein sequence ID" value="QOT82149.1"/>
    <property type="molecule type" value="Genomic_DNA"/>
</dbReference>
<evidence type="ECO:0000313" key="1">
    <source>
        <dbReference type="EMBL" id="QOT82149.1"/>
    </source>
</evidence>
<proteinExistence type="predicted"/>
<organism evidence="1 2">
    <name type="scientific">Cupriavidus basilensis</name>
    <dbReference type="NCBI Taxonomy" id="68895"/>
    <lineage>
        <taxon>Bacteria</taxon>
        <taxon>Pseudomonadati</taxon>
        <taxon>Pseudomonadota</taxon>
        <taxon>Betaproteobacteria</taxon>
        <taxon>Burkholderiales</taxon>
        <taxon>Burkholderiaceae</taxon>
        <taxon>Cupriavidus</taxon>
    </lineage>
</organism>
<gene>
    <name evidence="1" type="ORF">F7R26_038410</name>
</gene>
<name>A0A643FYU8_9BURK</name>
<protein>
    <submittedName>
        <fullName evidence="1">DUF2188 domain-containing protein</fullName>
    </submittedName>
</protein>
<reference evidence="1 2" key="1">
    <citation type="submission" date="2020-10" db="EMBL/GenBank/DDBJ databases">
        <title>Complete genome sequence of Cupriavidus basilensis CCUG 49340T.</title>
        <authorList>
            <person name="Salva-Serra F."/>
            <person name="Donoso R.A."/>
            <person name="Cho K.H."/>
            <person name="Yoo J.A."/>
            <person name="Lee K."/>
            <person name="Yoon S.-H."/>
            <person name="Perez-Pantoja D."/>
            <person name="Moore E.R.B."/>
        </authorList>
    </citation>
    <scope>NUCLEOTIDE SEQUENCE [LARGE SCALE GENOMIC DNA]</scope>
    <source>
        <strain evidence="2">CCUG 49340</strain>
        <plasmid evidence="1 2">pRK1-2</plasmid>
    </source>
</reference>
<dbReference type="Proteomes" id="UP000397656">
    <property type="component" value="Plasmid pRK1-2"/>
</dbReference>
<geneLocation type="plasmid" evidence="1 2">
    <name>pRK1-2</name>
</geneLocation>
<dbReference type="RefSeq" id="WP_150984761.1">
    <property type="nucleotide sequence ID" value="NZ_CP062806.1"/>
</dbReference>
<sequence length="74" mass="8092">MANKNVHVVPHGDQWHVLREGAHEPSSAHDDLEDAIAAGTAEAKQDTVELLVHGRDGQIRMRNSYGEDPRGVKA</sequence>
<dbReference type="InterPro" id="IPR018691">
    <property type="entry name" value="DUF2188"/>
</dbReference>
<dbReference type="GeneID" id="98406846"/>
<dbReference type="Pfam" id="PF09954">
    <property type="entry name" value="DUF2188"/>
    <property type="match status" value="1"/>
</dbReference>